<protein>
    <submittedName>
        <fullName evidence="7">WD40 repeat-containing protein, putative</fullName>
    </submittedName>
</protein>
<evidence type="ECO:0000259" key="6">
    <source>
        <dbReference type="Pfam" id="PF23414"/>
    </source>
</evidence>
<keyword evidence="8" id="KW-1185">Reference proteome</keyword>
<dbReference type="Proteomes" id="UP000051952">
    <property type="component" value="Unassembled WGS sequence"/>
</dbReference>
<dbReference type="OrthoDB" id="47802at2759"/>
<dbReference type="Gene3D" id="2.130.10.10">
    <property type="entry name" value="YVTN repeat-like/Quinoprotein amine dehydrogenase"/>
    <property type="match status" value="2"/>
</dbReference>
<dbReference type="Pfam" id="PF23409">
    <property type="entry name" value="Beta-prop_EML"/>
    <property type="match status" value="1"/>
</dbReference>
<evidence type="ECO:0000256" key="2">
    <source>
        <dbReference type="ARBA" id="ARBA00022574"/>
    </source>
</evidence>
<dbReference type="PROSITE" id="PS50082">
    <property type="entry name" value="WD_REPEATS_2"/>
    <property type="match status" value="1"/>
</dbReference>
<dbReference type="VEuPathDB" id="TriTrypDB:BSAL_06220"/>
<dbReference type="InterPro" id="IPR036322">
    <property type="entry name" value="WD40_repeat_dom_sf"/>
</dbReference>
<dbReference type="OMA" id="FTYNDSH"/>
<reference evidence="8" key="1">
    <citation type="submission" date="2015-09" db="EMBL/GenBank/DDBJ databases">
        <authorList>
            <consortium name="Pathogen Informatics"/>
        </authorList>
    </citation>
    <scope>NUCLEOTIDE SEQUENCE [LARGE SCALE GENOMIC DNA]</scope>
    <source>
        <strain evidence="8">Lake Konstanz</strain>
    </source>
</reference>
<evidence type="ECO:0000313" key="8">
    <source>
        <dbReference type="Proteomes" id="UP000051952"/>
    </source>
</evidence>
<dbReference type="InterPro" id="IPR001680">
    <property type="entry name" value="WD40_rpt"/>
</dbReference>
<evidence type="ECO:0000256" key="3">
    <source>
        <dbReference type="ARBA" id="ARBA00022737"/>
    </source>
</evidence>
<dbReference type="SUPFAM" id="SSF50998">
    <property type="entry name" value="Quinoprotein alcohol dehydrogenase-like"/>
    <property type="match status" value="1"/>
</dbReference>
<evidence type="ECO:0000256" key="4">
    <source>
        <dbReference type="PROSITE-ProRule" id="PRU00221"/>
    </source>
</evidence>
<dbReference type="EMBL" id="CYKH01001125">
    <property type="protein sequence ID" value="CUG84647.1"/>
    <property type="molecule type" value="Genomic_DNA"/>
</dbReference>
<dbReference type="InterPro" id="IPR055439">
    <property type="entry name" value="Beta-prop_EML_1st"/>
</dbReference>
<feature type="repeat" description="WD" evidence="4">
    <location>
        <begin position="674"/>
        <end position="716"/>
    </location>
</feature>
<dbReference type="SMART" id="SM00320">
    <property type="entry name" value="WD40"/>
    <property type="match status" value="7"/>
</dbReference>
<dbReference type="InterPro" id="IPR005108">
    <property type="entry name" value="HELP"/>
</dbReference>
<dbReference type="GO" id="GO:0008017">
    <property type="term" value="F:microtubule binding"/>
    <property type="evidence" value="ECO:0007669"/>
    <property type="project" value="TreeGrafter"/>
</dbReference>
<name>A0A0S4J2D3_BODSA</name>
<dbReference type="Pfam" id="PF23414">
    <property type="entry name" value="Beta-prop_EML_2"/>
    <property type="match status" value="1"/>
</dbReference>
<dbReference type="InterPro" id="IPR011047">
    <property type="entry name" value="Quinoprotein_ADH-like_sf"/>
</dbReference>
<comment type="similarity">
    <text evidence="1">Belongs to the WD repeat EMAP family.</text>
</comment>
<dbReference type="InterPro" id="IPR050630">
    <property type="entry name" value="WD_repeat_EMAP"/>
</dbReference>
<proteinExistence type="inferred from homology"/>
<dbReference type="AlphaFoldDB" id="A0A0S4J2D3"/>
<sequence>MPPPPPAGRDIDATIVELPPSAFDHVRFSRAADPPKPDEADVEIEEMVTDDVGKHFGSVKPWIGNAQPPSWWDASTLKQGTPDASLDLDFVYGYRTRQARANVHWVDEPTTFVYHAASVCVVTNIITREQKHFMGHTDDVLCLDYNPKTRLAVSGGVGAHETAPLIVWSVDDMTTKQRISGFLQYGVTCVCFSSDGTRVFGIGDDTNHTVAMYDVGTGTLLGSGAGDRNKIVHAIADTTIGRDSKRNIITIGVSHIKFWDKRPKEDLLIGKKAIGGDIAKQTMVSACCTVQFAIVGNVAGAFYIFDDGILVRTVEGHTSYCGALFASHNTVYSGGRDGLLKQWNFELRSGGEVASWSLDEHSVASNSSVVLNGTRTRRHNGCRAISVMNDKIVVGTGLGSIYCILDGKEITPILETHFEETGGSLAELWGLDVHPTEPLFCSSAEDCTLRLWSMDLGSMILMTNIAYGSRCCGFSWDGQMIAVGHENGAFSIWDAMTLVPLLPFTRKREARTNAIAFSPDGRFLAMSLGTPARCVDVYYVRRDRGDLRLDYIGCCDISSQILQIDWSLDSSLLQCCTTNYENVRFNIPGCDPNMLYDGYDEVWATHSGVIGWGVQGIWEDCSDGTDVNSCGRSRSGKYLVAGYDSTRVRLFNFPCIPKTHEQSTKVVFPKHREYIGHSSHVTRVLWSADDRYVVSSGGMDLTILRWKVHHGKKSSTEELKPYTEPCRDAVAQDVANGVIRELKTTANKRIFVEEQSQATAMTSTRGGTPPPYGAGMDVAGTTTRHGALLPDNQQPARSITGLRRAVSASAPKSRLHQTTNTMRMKQEIAKQHREHLERIQNNHRRFQ</sequence>
<evidence type="ECO:0000259" key="5">
    <source>
        <dbReference type="Pfam" id="PF23409"/>
    </source>
</evidence>
<dbReference type="Pfam" id="PF03451">
    <property type="entry name" value="HELP"/>
    <property type="match status" value="1"/>
</dbReference>
<dbReference type="PANTHER" id="PTHR13720">
    <property type="entry name" value="WD-40 REPEAT PROTEIN"/>
    <property type="match status" value="1"/>
</dbReference>
<gene>
    <name evidence="7" type="ORF">BSAL_06220</name>
</gene>
<keyword evidence="2 4" id="KW-0853">WD repeat</keyword>
<dbReference type="InterPro" id="IPR015943">
    <property type="entry name" value="WD40/YVTN_repeat-like_dom_sf"/>
</dbReference>
<dbReference type="PANTHER" id="PTHR13720:SF33">
    <property type="entry name" value="HELP DOMAIN-CONTAINING PROTEIN"/>
    <property type="match status" value="1"/>
</dbReference>
<accession>A0A0S4J2D3</accession>
<dbReference type="InterPro" id="IPR055442">
    <property type="entry name" value="Beta-prop_EML-like_2nd"/>
</dbReference>
<feature type="domain" description="EML-like first beta-propeller" evidence="5">
    <location>
        <begin position="129"/>
        <end position="365"/>
    </location>
</feature>
<evidence type="ECO:0000313" key="7">
    <source>
        <dbReference type="EMBL" id="CUG84647.1"/>
    </source>
</evidence>
<feature type="domain" description="EML-like second beta-propeller" evidence="6">
    <location>
        <begin position="428"/>
        <end position="708"/>
    </location>
</feature>
<keyword evidence="3" id="KW-0677">Repeat</keyword>
<evidence type="ECO:0000256" key="1">
    <source>
        <dbReference type="ARBA" id="ARBA00006489"/>
    </source>
</evidence>
<dbReference type="SUPFAM" id="SSF50978">
    <property type="entry name" value="WD40 repeat-like"/>
    <property type="match status" value="1"/>
</dbReference>
<organism evidence="7 8">
    <name type="scientific">Bodo saltans</name>
    <name type="common">Flagellated protozoan</name>
    <dbReference type="NCBI Taxonomy" id="75058"/>
    <lineage>
        <taxon>Eukaryota</taxon>
        <taxon>Discoba</taxon>
        <taxon>Euglenozoa</taxon>
        <taxon>Kinetoplastea</taxon>
        <taxon>Metakinetoplastina</taxon>
        <taxon>Eubodonida</taxon>
        <taxon>Bodonidae</taxon>
        <taxon>Bodo</taxon>
    </lineage>
</organism>